<dbReference type="EMBL" id="DYVL01000205">
    <property type="protein sequence ID" value="HJG13915.1"/>
    <property type="molecule type" value="Genomic_DNA"/>
</dbReference>
<dbReference type="InterPro" id="IPR013728">
    <property type="entry name" value="BT_3987-like_N"/>
</dbReference>
<dbReference type="Pfam" id="PF08522">
    <property type="entry name" value="BT_3987-like_N"/>
    <property type="match status" value="1"/>
</dbReference>
<name>A0A921I9R7_9BACE</name>
<reference evidence="2" key="1">
    <citation type="journal article" date="2021" name="PeerJ">
        <title>Extensive microbial diversity within the chicken gut microbiome revealed by metagenomics and culture.</title>
        <authorList>
            <person name="Gilroy R."/>
            <person name="Ravi A."/>
            <person name="Getino M."/>
            <person name="Pursley I."/>
            <person name="Horton D.L."/>
            <person name="Alikhan N.F."/>
            <person name="Baker D."/>
            <person name="Gharbi K."/>
            <person name="Hall N."/>
            <person name="Watson M."/>
            <person name="Adriaenssens E.M."/>
            <person name="Foster-Nyarko E."/>
            <person name="Jarju S."/>
            <person name="Secka A."/>
            <person name="Antonio M."/>
            <person name="Oren A."/>
            <person name="Chaudhuri R.R."/>
            <person name="La Ragione R."/>
            <person name="Hildebrand F."/>
            <person name="Pallen M.J."/>
        </authorList>
    </citation>
    <scope>NUCLEOTIDE SEQUENCE</scope>
    <source>
        <strain evidence="2">CHK154-13316</strain>
    </source>
</reference>
<dbReference type="PROSITE" id="PS51257">
    <property type="entry name" value="PROKAR_LIPOPROTEIN"/>
    <property type="match status" value="1"/>
</dbReference>
<organism evidence="2 3">
    <name type="scientific">Bacteroides xylanisolvens</name>
    <dbReference type="NCBI Taxonomy" id="371601"/>
    <lineage>
        <taxon>Bacteria</taxon>
        <taxon>Pseudomonadati</taxon>
        <taxon>Bacteroidota</taxon>
        <taxon>Bacteroidia</taxon>
        <taxon>Bacteroidales</taxon>
        <taxon>Bacteroidaceae</taxon>
        <taxon>Bacteroides</taxon>
    </lineage>
</organism>
<sequence>MKKYILNIWLLGCLGLFLSCNDLDGKYDELVPDEYHKILSIKETGSQEVIMSVEEEAYEYQLTVIKGGLRKDLEANAFLEVLTQDEVDVEYNDKQGTNYRVLSKDMYVIVDEAVSILGDETGKTIRVTFKPKKIYGAIKEGGANVEYVLPVHLVSASDSVNADKNKVLLRCNVSPVVVSFGESREQLILNSAETYHVVPVSIVKKGALATDIQLDLISQADLDEKYGIPEGIPYKVLESDMYELPNSLISMGESATSIVANITFYPDKIYEAKKNNSGVIYVLPIRLLALSETANTDKDEMLLICGFHTYTNAEVTDKSKWKVAYGTLTYEPWGHAYSYLFDGNASNNFGWMGYVNDSHGGNYGNPYVVIDLGYPYFIAQLGAFSKWDVKAGGANFYITTDDVNAALSDNDWNILSGYQGEGEEYRGLHNRLKEYDATVNWIKVASISFPEDGLYWGEIPNDMLDNQLKTRYVKMEAIPSGNADRTAIWEFSMKKVTSVDGQPID</sequence>
<reference evidence="2" key="2">
    <citation type="submission" date="2021-09" db="EMBL/GenBank/DDBJ databases">
        <authorList>
            <person name="Gilroy R."/>
        </authorList>
    </citation>
    <scope>NUCLEOTIDE SEQUENCE</scope>
    <source>
        <strain evidence="2">CHK154-13316</strain>
    </source>
</reference>
<accession>A0A921I9R7</accession>
<evidence type="ECO:0000259" key="1">
    <source>
        <dbReference type="Pfam" id="PF08522"/>
    </source>
</evidence>
<gene>
    <name evidence="2" type="ORF">K8V07_18560</name>
</gene>
<comment type="caution">
    <text evidence="2">The sequence shown here is derived from an EMBL/GenBank/DDBJ whole genome shotgun (WGS) entry which is preliminary data.</text>
</comment>
<dbReference type="AlphaFoldDB" id="A0A921I9R7"/>
<evidence type="ECO:0000313" key="3">
    <source>
        <dbReference type="Proteomes" id="UP000747074"/>
    </source>
</evidence>
<evidence type="ECO:0000313" key="2">
    <source>
        <dbReference type="EMBL" id="HJG13915.1"/>
    </source>
</evidence>
<protein>
    <submittedName>
        <fullName evidence="2">DUF1735 domain-containing protein</fullName>
    </submittedName>
</protein>
<feature type="domain" description="BT-3987-like N-terminal" evidence="1">
    <location>
        <begin position="41"/>
        <end position="159"/>
    </location>
</feature>
<dbReference type="RefSeq" id="WP_217290317.1">
    <property type="nucleotide sequence ID" value="NZ_CAKOCS010000006.1"/>
</dbReference>
<dbReference type="Proteomes" id="UP000747074">
    <property type="component" value="Unassembled WGS sequence"/>
</dbReference>
<proteinExistence type="predicted"/>